<comment type="caution">
    <text evidence="2">The sequence shown here is derived from an EMBL/GenBank/DDBJ whole genome shotgun (WGS) entry which is preliminary data.</text>
</comment>
<name>A0A5N3WFG3_MUNMU</name>
<dbReference type="InterPro" id="IPR042429">
    <property type="entry name" value="SFR1"/>
</dbReference>
<evidence type="ECO:0000313" key="2">
    <source>
        <dbReference type="EMBL" id="KAB0360213.1"/>
    </source>
</evidence>
<keyword evidence="3" id="KW-1185">Reference proteome</keyword>
<evidence type="ECO:0000256" key="1">
    <source>
        <dbReference type="SAM" id="MobiDB-lite"/>
    </source>
</evidence>
<gene>
    <name evidence="2" type="ORF">FD754_004369</name>
</gene>
<dbReference type="AlphaFoldDB" id="A0A5N3WFG3"/>
<dbReference type="GO" id="GO:0032798">
    <property type="term" value="C:Swi5-Sfr1 complex"/>
    <property type="evidence" value="ECO:0007669"/>
    <property type="project" value="InterPro"/>
</dbReference>
<feature type="compositionally biased region" description="Polar residues" evidence="1">
    <location>
        <begin position="10"/>
        <end position="31"/>
    </location>
</feature>
<feature type="compositionally biased region" description="Polar residues" evidence="1">
    <location>
        <begin position="44"/>
        <end position="53"/>
    </location>
</feature>
<proteinExistence type="predicted"/>
<feature type="region of interest" description="Disordered" evidence="1">
    <location>
        <begin position="1"/>
        <end position="56"/>
    </location>
</feature>
<dbReference type="EMBL" id="VCEA01000001">
    <property type="protein sequence ID" value="KAB0360213.1"/>
    <property type="molecule type" value="Genomic_DNA"/>
</dbReference>
<dbReference type="Proteomes" id="UP000326458">
    <property type="component" value="Unassembled WGS sequence"/>
</dbReference>
<evidence type="ECO:0000313" key="3">
    <source>
        <dbReference type="Proteomes" id="UP000326458"/>
    </source>
</evidence>
<dbReference type="PANTHER" id="PTHR28643:SF1">
    <property type="entry name" value="SWI5-DEPENDENT RECOMBINATION DNA REPAIR PROTEIN 1 HOMOLOG"/>
    <property type="match status" value="1"/>
</dbReference>
<dbReference type="PANTHER" id="PTHR28643">
    <property type="entry name" value="SWI5-DEPENDENT RECOMBINATION DNA REPAIR PROTEIN 1 HOMOLOG"/>
    <property type="match status" value="1"/>
</dbReference>
<dbReference type="GO" id="GO:0000724">
    <property type="term" value="P:double-strand break repair via homologous recombination"/>
    <property type="evidence" value="ECO:0007669"/>
    <property type="project" value="InterPro"/>
</dbReference>
<sequence>MAGGGKAEAQVSQEFVSKMESPSDSAVTLPSTLHVYANQPPPHTNSSRKQTMSWIPGQGTKIPYAIQRDQKQTKNDACESKSLDTGSCKVLQNDFVNENLSKQRLNEEKAKLVKEIPGKDLQRLKLMLLCEGQSTKSQKNKKLNLTQLIDHCG</sequence>
<dbReference type="GO" id="GO:0003713">
    <property type="term" value="F:transcription coactivator activity"/>
    <property type="evidence" value="ECO:0007669"/>
    <property type="project" value="InterPro"/>
</dbReference>
<organism evidence="2 3">
    <name type="scientific">Muntiacus muntjak</name>
    <name type="common">Barking deer</name>
    <name type="synonym">Indian muntjac</name>
    <dbReference type="NCBI Taxonomy" id="9888"/>
    <lineage>
        <taxon>Eukaryota</taxon>
        <taxon>Metazoa</taxon>
        <taxon>Chordata</taxon>
        <taxon>Craniata</taxon>
        <taxon>Vertebrata</taxon>
        <taxon>Euteleostomi</taxon>
        <taxon>Mammalia</taxon>
        <taxon>Eutheria</taxon>
        <taxon>Laurasiatheria</taxon>
        <taxon>Artiodactyla</taxon>
        <taxon>Ruminantia</taxon>
        <taxon>Pecora</taxon>
        <taxon>Cervidae</taxon>
        <taxon>Muntiacinae</taxon>
        <taxon>Muntiacus</taxon>
    </lineage>
</organism>
<reference evidence="2 3" key="1">
    <citation type="submission" date="2019-06" db="EMBL/GenBank/DDBJ databases">
        <title>Discovery of a novel chromosome fission-fusion reversal in muntjac.</title>
        <authorList>
            <person name="Mudd A.B."/>
            <person name="Bredeson J.V."/>
            <person name="Baum R."/>
            <person name="Hockemeyer D."/>
            <person name="Rokhsar D.S."/>
        </authorList>
    </citation>
    <scope>NUCLEOTIDE SEQUENCE [LARGE SCALE GENOMIC DNA]</scope>
    <source>
        <strain evidence="2">UTSW_UCB_Mm</strain>
        <tissue evidence="2">Fibroblast cell line</tissue>
    </source>
</reference>
<protein>
    <submittedName>
        <fullName evidence="2">Uncharacterized protein</fullName>
    </submittedName>
</protein>
<accession>A0A5N3WFG3</accession>